<name>A0A286UTU6_9AGAM</name>
<dbReference type="InParanoid" id="A0A286UTU6"/>
<dbReference type="AlphaFoldDB" id="A0A286UTU6"/>
<dbReference type="EMBL" id="NBII01000001">
    <property type="protein sequence ID" value="PAV23030.1"/>
    <property type="molecule type" value="Genomic_DNA"/>
</dbReference>
<keyword evidence="3" id="KW-1185">Reference proteome</keyword>
<gene>
    <name evidence="2" type="ORF">PNOK_0009700</name>
</gene>
<dbReference type="OrthoDB" id="204058at2759"/>
<feature type="compositionally biased region" description="Basic and acidic residues" evidence="1">
    <location>
        <begin position="98"/>
        <end position="112"/>
    </location>
</feature>
<feature type="region of interest" description="Disordered" evidence="1">
    <location>
        <begin position="64"/>
        <end position="120"/>
    </location>
</feature>
<organism evidence="2 3">
    <name type="scientific">Pyrrhoderma noxium</name>
    <dbReference type="NCBI Taxonomy" id="2282107"/>
    <lineage>
        <taxon>Eukaryota</taxon>
        <taxon>Fungi</taxon>
        <taxon>Dikarya</taxon>
        <taxon>Basidiomycota</taxon>
        <taxon>Agaricomycotina</taxon>
        <taxon>Agaricomycetes</taxon>
        <taxon>Hymenochaetales</taxon>
        <taxon>Hymenochaetaceae</taxon>
        <taxon>Pyrrhoderma</taxon>
    </lineage>
</organism>
<dbReference type="Proteomes" id="UP000217199">
    <property type="component" value="Unassembled WGS sequence"/>
</dbReference>
<proteinExistence type="predicted"/>
<feature type="compositionally biased region" description="Acidic residues" evidence="1">
    <location>
        <begin position="87"/>
        <end position="97"/>
    </location>
</feature>
<comment type="caution">
    <text evidence="2">The sequence shown here is derived from an EMBL/GenBank/DDBJ whole genome shotgun (WGS) entry which is preliminary data.</text>
</comment>
<reference evidence="2 3" key="1">
    <citation type="journal article" date="2017" name="Mol. Ecol.">
        <title>Comparative and population genomic landscape of Phellinus noxius: A hypervariable fungus causing root rot in trees.</title>
        <authorList>
            <person name="Chung C.L."/>
            <person name="Lee T.J."/>
            <person name="Akiba M."/>
            <person name="Lee H.H."/>
            <person name="Kuo T.H."/>
            <person name="Liu D."/>
            <person name="Ke H.M."/>
            <person name="Yokoi T."/>
            <person name="Roa M.B."/>
            <person name="Lu M.J."/>
            <person name="Chang Y.Y."/>
            <person name="Ann P.J."/>
            <person name="Tsai J.N."/>
            <person name="Chen C.Y."/>
            <person name="Tzean S.S."/>
            <person name="Ota Y."/>
            <person name="Hattori T."/>
            <person name="Sahashi N."/>
            <person name="Liou R.F."/>
            <person name="Kikuchi T."/>
            <person name="Tsai I.J."/>
        </authorList>
    </citation>
    <scope>NUCLEOTIDE SEQUENCE [LARGE SCALE GENOMIC DNA]</scope>
    <source>
        <strain evidence="2 3">FFPRI411160</strain>
    </source>
</reference>
<sequence>MRPLSTISTDAGVSGIGMTDVNAIGAIGSVRSGSGFWAAGHRAGSGTSSSAYTFTGFSAALSSTQSHSGYEEGGGVRDSYGMSEIPEGAEDEGENDTETGREKKGGKGGKDGEGEDDDDDRDELAAQDAFIAGMIFALSQRIVPGPPYAPNTAPYAQMYNSGLGLDDRGKWRLEDCLRFASELSGRRARKKVLYGLGDEIRQST</sequence>
<evidence type="ECO:0000313" key="2">
    <source>
        <dbReference type="EMBL" id="PAV23030.1"/>
    </source>
</evidence>
<evidence type="ECO:0000313" key="3">
    <source>
        <dbReference type="Proteomes" id="UP000217199"/>
    </source>
</evidence>
<accession>A0A286UTU6</accession>
<protein>
    <submittedName>
        <fullName evidence="2">Uncharacterized protein</fullName>
    </submittedName>
</protein>
<dbReference type="STRING" id="2282107.A0A286UTU6"/>
<evidence type="ECO:0000256" key="1">
    <source>
        <dbReference type="SAM" id="MobiDB-lite"/>
    </source>
</evidence>